<dbReference type="PANTHER" id="PTHR46791">
    <property type="entry name" value="EXPRESSED PROTEIN"/>
    <property type="match status" value="1"/>
</dbReference>
<dbReference type="Proteomes" id="UP000324632">
    <property type="component" value="Chromosome 14"/>
</dbReference>
<dbReference type="PANTHER" id="PTHR46791:SF11">
    <property type="entry name" value="INTEGRASE CATALYTIC DOMAIN-CONTAINING PROTEIN"/>
    <property type="match status" value="1"/>
</dbReference>
<dbReference type="GO" id="GO:0003676">
    <property type="term" value="F:nucleic acid binding"/>
    <property type="evidence" value="ECO:0007669"/>
    <property type="project" value="InterPro"/>
</dbReference>
<protein>
    <recommendedName>
        <fullName evidence="1">Integrase catalytic domain-containing protein</fullName>
    </recommendedName>
</protein>
<accession>A0A5A9NRD9</accession>
<comment type="caution">
    <text evidence="2">The sequence shown here is derived from an EMBL/GenBank/DDBJ whole genome shotgun (WGS) entry which is preliminary data.</text>
</comment>
<gene>
    <name evidence="2" type="ORF">E1301_Tti019072</name>
</gene>
<feature type="domain" description="Integrase catalytic" evidence="1">
    <location>
        <begin position="194"/>
        <end position="266"/>
    </location>
</feature>
<evidence type="ECO:0000313" key="3">
    <source>
        <dbReference type="Proteomes" id="UP000324632"/>
    </source>
</evidence>
<dbReference type="InterPro" id="IPR001584">
    <property type="entry name" value="Integrase_cat-core"/>
</dbReference>
<evidence type="ECO:0000313" key="2">
    <source>
        <dbReference type="EMBL" id="KAA0712532.1"/>
    </source>
</evidence>
<dbReference type="Gene3D" id="3.30.420.10">
    <property type="entry name" value="Ribonuclease H-like superfamily/Ribonuclease H"/>
    <property type="match status" value="1"/>
</dbReference>
<dbReference type="InterPro" id="IPR036397">
    <property type="entry name" value="RNaseH_sf"/>
</dbReference>
<dbReference type="PROSITE" id="PS50994">
    <property type="entry name" value="INTEGRASE"/>
    <property type="match status" value="1"/>
</dbReference>
<dbReference type="GO" id="GO:0015074">
    <property type="term" value="P:DNA integration"/>
    <property type="evidence" value="ECO:0007669"/>
    <property type="project" value="InterPro"/>
</dbReference>
<dbReference type="SUPFAM" id="SSF53098">
    <property type="entry name" value="Ribonuclease H-like"/>
    <property type="match status" value="1"/>
</dbReference>
<keyword evidence="3" id="KW-1185">Reference proteome</keyword>
<sequence>MTADISSHLNHIADALDQLAADVLRPEHDIDRLLISLENVGSALAILAAVEELPSEECVFHILHMIIQTVVESRFSPVMSREQLIFLLENNFRVGDIALIFGVSKRTVHRRMSEYGLSVRQTYSDITDEDLQKVITDFIAHCPNSGIRTVTGQLSSQGIRVQQVRVRHNLKAVDPVGNFIRGLQLNIVPRVPYSVPGPLSLWHIDGNHKLIRWRMVIHGGIDGFSRRIMYLQANTNNRASTVLQFFLTAVSQHGLPHRVRSDKGGENIEVARYMLEHPERGPDIGALDADQDLHTLCLHYVFLPRLNWHLQLFVRMWDKHPLATEGNRTPQQLWMAGLLLGQQDNPDQIDDTNWGIDWDGPIAAPDSATVEVPEAPLDLLQRVEGHLRACIDPFQTSEVFGADIYLHAMSEVQAFMAEQT</sequence>
<dbReference type="EMBL" id="SOYY01000014">
    <property type="protein sequence ID" value="KAA0712532.1"/>
    <property type="molecule type" value="Genomic_DNA"/>
</dbReference>
<name>A0A5A9NRD9_9TELE</name>
<dbReference type="InterPro" id="IPR058913">
    <property type="entry name" value="Integrase_dom_put"/>
</dbReference>
<dbReference type="InterPro" id="IPR012337">
    <property type="entry name" value="RNaseH-like_sf"/>
</dbReference>
<dbReference type="Pfam" id="PF24764">
    <property type="entry name" value="rva_4"/>
    <property type="match status" value="2"/>
</dbReference>
<reference evidence="2 3" key="1">
    <citation type="journal article" date="2019" name="Mol. Ecol. Resour.">
        <title>Chromosome-level genome assembly of Triplophysa tibetana, a fish adapted to the harsh high-altitude environment of the Tibetan Plateau.</title>
        <authorList>
            <person name="Yang X."/>
            <person name="Liu H."/>
            <person name="Ma Z."/>
            <person name="Zou Y."/>
            <person name="Zou M."/>
            <person name="Mao Y."/>
            <person name="Li X."/>
            <person name="Wang H."/>
            <person name="Chen T."/>
            <person name="Wang W."/>
            <person name="Yang R."/>
        </authorList>
    </citation>
    <scope>NUCLEOTIDE SEQUENCE [LARGE SCALE GENOMIC DNA]</scope>
    <source>
        <strain evidence="2">TTIB1903HZAU</strain>
        <tissue evidence="2">Muscle</tissue>
    </source>
</reference>
<organism evidence="2 3">
    <name type="scientific">Triplophysa tibetana</name>
    <dbReference type="NCBI Taxonomy" id="1572043"/>
    <lineage>
        <taxon>Eukaryota</taxon>
        <taxon>Metazoa</taxon>
        <taxon>Chordata</taxon>
        <taxon>Craniata</taxon>
        <taxon>Vertebrata</taxon>
        <taxon>Euteleostomi</taxon>
        <taxon>Actinopterygii</taxon>
        <taxon>Neopterygii</taxon>
        <taxon>Teleostei</taxon>
        <taxon>Ostariophysi</taxon>
        <taxon>Cypriniformes</taxon>
        <taxon>Nemacheilidae</taxon>
        <taxon>Triplophysa</taxon>
    </lineage>
</organism>
<dbReference type="AlphaFoldDB" id="A0A5A9NRD9"/>
<evidence type="ECO:0000259" key="1">
    <source>
        <dbReference type="PROSITE" id="PS50994"/>
    </source>
</evidence>
<proteinExistence type="predicted"/>